<reference evidence="2" key="1">
    <citation type="journal article" date="2020" name="Stud. Mycol.">
        <title>101 Dothideomycetes genomes: a test case for predicting lifestyles and emergence of pathogens.</title>
        <authorList>
            <person name="Haridas S."/>
            <person name="Albert R."/>
            <person name="Binder M."/>
            <person name="Bloem J."/>
            <person name="Labutti K."/>
            <person name="Salamov A."/>
            <person name="Andreopoulos B."/>
            <person name="Baker S."/>
            <person name="Barry K."/>
            <person name="Bills G."/>
            <person name="Bluhm B."/>
            <person name="Cannon C."/>
            <person name="Castanera R."/>
            <person name="Culley D."/>
            <person name="Daum C."/>
            <person name="Ezra D."/>
            <person name="Gonzalez J."/>
            <person name="Henrissat B."/>
            <person name="Kuo A."/>
            <person name="Liang C."/>
            <person name="Lipzen A."/>
            <person name="Lutzoni F."/>
            <person name="Magnuson J."/>
            <person name="Mondo S."/>
            <person name="Nolan M."/>
            <person name="Ohm R."/>
            <person name="Pangilinan J."/>
            <person name="Park H.-J."/>
            <person name="Ramirez L."/>
            <person name="Alfaro M."/>
            <person name="Sun H."/>
            <person name="Tritt A."/>
            <person name="Yoshinaga Y."/>
            <person name="Zwiers L.-H."/>
            <person name="Turgeon B."/>
            <person name="Goodwin S."/>
            <person name="Spatafora J."/>
            <person name="Crous P."/>
            <person name="Grigoriev I."/>
        </authorList>
    </citation>
    <scope>NUCLEOTIDE SEQUENCE</scope>
    <source>
        <strain evidence="2">CBS 101060</strain>
    </source>
</reference>
<name>A0A9P4S1L7_9PEZI</name>
<evidence type="ECO:0000256" key="1">
    <source>
        <dbReference type="SAM" id="MobiDB-lite"/>
    </source>
</evidence>
<organism evidence="2 3">
    <name type="scientific">Patellaria atrata CBS 101060</name>
    <dbReference type="NCBI Taxonomy" id="1346257"/>
    <lineage>
        <taxon>Eukaryota</taxon>
        <taxon>Fungi</taxon>
        <taxon>Dikarya</taxon>
        <taxon>Ascomycota</taxon>
        <taxon>Pezizomycotina</taxon>
        <taxon>Dothideomycetes</taxon>
        <taxon>Dothideomycetes incertae sedis</taxon>
        <taxon>Patellariales</taxon>
        <taxon>Patellariaceae</taxon>
        <taxon>Patellaria</taxon>
    </lineage>
</organism>
<proteinExistence type="predicted"/>
<dbReference type="EMBL" id="MU006115">
    <property type="protein sequence ID" value="KAF2834707.1"/>
    <property type="molecule type" value="Genomic_DNA"/>
</dbReference>
<gene>
    <name evidence="2" type="ORF">M501DRAFT_943657</name>
</gene>
<evidence type="ECO:0000313" key="3">
    <source>
        <dbReference type="Proteomes" id="UP000799429"/>
    </source>
</evidence>
<accession>A0A9P4S1L7</accession>
<keyword evidence="3" id="KW-1185">Reference proteome</keyword>
<evidence type="ECO:0000313" key="2">
    <source>
        <dbReference type="EMBL" id="KAF2834707.1"/>
    </source>
</evidence>
<feature type="region of interest" description="Disordered" evidence="1">
    <location>
        <begin position="48"/>
        <end position="152"/>
    </location>
</feature>
<feature type="compositionally biased region" description="Low complexity" evidence="1">
    <location>
        <begin position="115"/>
        <end position="125"/>
    </location>
</feature>
<comment type="caution">
    <text evidence="2">The sequence shown here is derived from an EMBL/GenBank/DDBJ whole genome shotgun (WGS) entry which is preliminary data.</text>
</comment>
<dbReference type="AlphaFoldDB" id="A0A9P4S1L7"/>
<feature type="compositionally biased region" description="Polar residues" evidence="1">
    <location>
        <begin position="84"/>
        <end position="96"/>
    </location>
</feature>
<protein>
    <submittedName>
        <fullName evidence="2">Uncharacterized protein</fullName>
    </submittedName>
</protein>
<sequence>MYKPDPRLPPDQQVIPTHAKRMMQEKWEKEGKTGSTFDKDFRLLNDEDLSRFSKRQSQIQPEAPKMTEDEEKATQWPLTGAKPTASNGQSELQSPTHGGYKTIPTISSPQFPPGSRAASRAVSRAENPTSATGKPAQPIQVQEQVEPEKQKGGCGCCIVM</sequence>
<dbReference type="OrthoDB" id="10249311at2759"/>
<dbReference type="Proteomes" id="UP000799429">
    <property type="component" value="Unassembled WGS sequence"/>
</dbReference>